<feature type="domain" description="PA" evidence="3">
    <location>
        <begin position="223"/>
        <end position="308"/>
    </location>
</feature>
<name>A0A543IUD0_9ACTN</name>
<comment type="caution">
    <text evidence="5">The sequence shown here is derived from an EMBL/GenBank/DDBJ whole genome shotgun (WGS) entry which is preliminary data.</text>
</comment>
<dbReference type="InterPro" id="IPR003137">
    <property type="entry name" value="PA_domain"/>
</dbReference>
<dbReference type="PANTHER" id="PTHR12147:SF26">
    <property type="entry name" value="PEPTIDASE M28 DOMAIN-CONTAINING PROTEIN"/>
    <property type="match status" value="1"/>
</dbReference>
<dbReference type="InterPro" id="IPR007484">
    <property type="entry name" value="Peptidase_M28"/>
</dbReference>
<feature type="compositionally biased region" description="Pro residues" evidence="1">
    <location>
        <begin position="81"/>
        <end position="92"/>
    </location>
</feature>
<dbReference type="AlphaFoldDB" id="A0A543IUD0"/>
<feature type="region of interest" description="Disordered" evidence="1">
    <location>
        <begin position="29"/>
        <end position="94"/>
    </location>
</feature>
<evidence type="ECO:0000256" key="1">
    <source>
        <dbReference type="SAM" id="MobiDB-lite"/>
    </source>
</evidence>
<dbReference type="SUPFAM" id="SSF52025">
    <property type="entry name" value="PA domain"/>
    <property type="match status" value="1"/>
</dbReference>
<keyword evidence="6" id="KW-1185">Reference proteome</keyword>
<dbReference type="Pfam" id="PF02225">
    <property type="entry name" value="PA"/>
    <property type="match status" value="1"/>
</dbReference>
<accession>A0A543IUD0</accession>
<dbReference type="InterPro" id="IPR046450">
    <property type="entry name" value="PA_dom_sf"/>
</dbReference>
<evidence type="ECO:0000313" key="5">
    <source>
        <dbReference type="EMBL" id="TQM74179.1"/>
    </source>
</evidence>
<dbReference type="InterPro" id="IPR045175">
    <property type="entry name" value="M28_fam"/>
</dbReference>
<dbReference type="Pfam" id="PF04389">
    <property type="entry name" value="Peptidase_M28"/>
    <property type="match status" value="1"/>
</dbReference>
<dbReference type="Gene3D" id="3.40.630.10">
    <property type="entry name" value="Zn peptidases"/>
    <property type="match status" value="2"/>
</dbReference>
<dbReference type="RefSeq" id="WP_229789075.1">
    <property type="nucleotide sequence ID" value="NZ_BMPV01000006.1"/>
</dbReference>
<feature type="signal peptide" evidence="2">
    <location>
        <begin position="1"/>
        <end position="32"/>
    </location>
</feature>
<protein>
    <submittedName>
        <fullName evidence="5">PA domain-containing protein</fullName>
    </submittedName>
</protein>
<dbReference type="GO" id="GO:0006508">
    <property type="term" value="P:proteolysis"/>
    <property type="evidence" value="ECO:0007669"/>
    <property type="project" value="InterPro"/>
</dbReference>
<dbReference type="Proteomes" id="UP000319213">
    <property type="component" value="Unassembled WGS sequence"/>
</dbReference>
<keyword evidence="2" id="KW-0732">Signal</keyword>
<evidence type="ECO:0000313" key="6">
    <source>
        <dbReference type="Proteomes" id="UP000319213"/>
    </source>
</evidence>
<feature type="domain" description="Peptidase M28" evidence="4">
    <location>
        <begin position="331"/>
        <end position="543"/>
    </location>
</feature>
<feature type="chain" id="PRO_5022025069" evidence="2">
    <location>
        <begin position="33"/>
        <end position="560"/>
    </location>
</feature>
<sequence length="560" mass="57753">MPAHPGLARALALAASAAVALTASLAVRSASATPPDPVPTTSPSATPSATPSVTPSVTPSAAAAGRTPSPGPALPTATPAVPTPSGPAPTAPPGLRLTAEQRALVGAVDMSRVTEHLRALHRIATANGGNRAAGTPGYNASRDYVANRLRRAGYRVSLQPFTFGYYEERTTPVLEQISPERVTYTPAPRDGDADAGDFATMVYSGSGDVTAPVHPVDVTVPPAAEPSSTSGCETSDFTGFPRGAIALIQRGTCEFAVKAANAQAAGAAAVIIFNEGQSGRTGVLRGSLKAPGITIPVVGTSYDIGKDLATADRPVVRVATKTVSETRTTHNVIAESRHGDADKVVMLGAHLDSVPEGPGMNDNASGAAAVLAVAEALGGTKTANRLRFAWWGAEELGLIGSTHYVQTLSDEERERIRLYLNFDMIASPNGAIKIYDGRGSNAGAQPPGSAEIERLFRSHFDAKAQPYGTADLNDRSDYAPFRKAGIPVGGLFTGAGEKKTAEEAKLFGGTAGEPYDACYHRSCDGLTNINPRLLRITTEAIATAAVVYAFAPDPPKAVAA</sequence>
<feature type="compositionally biased region" description="Low complexity" evidence="1">
    <location>
        <begin position="41"/>
        <end position="80"/>
    </location>
</feature>
<gene>
    <name evidence="5" type="ORF">FHX40_0843</name>
</gene>
<dbReference type="SUPFAM" id="SSF53187">
    <property type="entry name" value="Zn-dependent exopeptidases"/>
    <property type="match status" value="1"/>
</dbReference>
<dbReference type="PANTHER" id="PTHR12147">
    <property type="entry name" value="METALLOPEPTIDASE M28 FAMILY MEMBER"/>
    <property type="match status" value="1"/>
</dbReference>
<proteinExistence type="predicted"/>
<dbReference type="GO" id="GO:0008235">
    <property type="term" value="F:metalloexopeptidase activity"/>
    <property type="evidence" value="ECO:0007669"/>
    <property type="project" value="InterPro"/>
</dbReference>
<reference evidence="5 6" key="1">
    <citation type="submission" date="2019-06" db="EMBL/GenBank/DDBJ databases">
        <title>Sequencing the genomes of 1000 actinobacteria strains.</title>
        <authorList>
            <person name="Klenk H.-P."/>
        </authorList>
    </citation>
    <scope>NUCLEOTIDE SEQUENCE [LARGE SCALE GENOMIC DNA]</scope>
    <source>
        <strain evidence="5 6">DSM 43186</strain>
    </source>
</reference>
<evidence type="ECO:0000256" key="2">
    <source>
        <dbReference type="SAM" id="SignalP"/>
    </source>
</evidence>
<dbReference type="EMBL" id="VFPQ01000001">
    <property type="protein sequence ID" value="TQM74179.1"/>
    <property type="molecule type" value="Genomic_DNA"/>
</dbReference>
<evidence type="ECO:0000259" key="4">
    <source>
        <dbReference type="Pfam" id="PF04389"/>
    </source>
</evidence>
<evidence type="ECO:0000259" key="3">
    <source>
        <dbReference type="Pfam" id="PF02225"/>
    </source>
</evidence>
<organism evidence="5 6">
    <name type="scientific">Thermopolyspora flexuosa</name>
    <dbReference type="NCBI Taxonomy" id="103836"/>
    <lineage>
        <taxon>Bacteria</taxon>
        <taxon>Bacillati</taxon>
        <taxon>Actinomycetota</taxon>
        <taxon>Actinomycetes</taxon>
        <taxon>Streptosporangiales</taxon>
        <taxon>Streptosporangiaceae</taxon>
        <taxon>Thermopolyspora</taxon>
    </lineage>
</organism>
<dbReference type="Gene3D" id="3.50.30.30">
    <property type="match status" value="1"/>
</dbReference>